<dbReference type="InterPro" id="IPR007848">
    <property type="entry name" value="Small_mtfrase_dom"/>
</dbReference>
<evidence type="ECO:0000256" key="1">
    <source>
        <dbReference type="ARBA" id="ARBA00022603"/>
    </source>
</evidence>
<keyword evidence="1" id="KW-0808">Transferase</keyword>
<dbReference type="OrthoDB" id="5489421at2"/>
<dbReference type="InterPro" id="IPR050210">
    <property type="entry name" value="tRNA_Adenine-N(6)_MTase"/>
</dbReference>
<dbReference type="Gene3D" id="3.40.50.150">
    <property type="entry name" value="Vaccinia Virus protein VP39"/>
    <property type="match status" value="1"/>
</dbReference>
<organism evidence="4 5">
    <name type="scientific">Hansschlegelia zhihuaiae</name>
    <dbReference type="NCBI Taxonomy" id="405005"/>
    <lineage>
        <taxon>Bacteria</taxon>
        <taxon>Pseudomonadati</taxon>
        <taxon>Pseudomonadota</taxon>
        <taxon>Alphaproteobacteria</taxon>
        <taxon>Hyphomicrobiales</taxon>
        <taxon>Methylopilaceae</taxon>
        <taxon>Hansschlegelia</taxon>
    </lineage>
</organism>
<gene>
    <name evidence="4" type="ORF">EK403_20460</name>
</gene>
<evidence type="ECO:0000313" key="5">
    <source>
        <dbReference type="Proteomes" id="UP000289708"/>
    </source>
</evidence>
<dbReference type="EMBL" id="RYFI01000028">
    <property type="protein sequence ID" value="RXF68080.1"/>
    <property type="molecule type" value="Genomic_DNA"/>
</dbReference>
<dbReference type="RefSeq" id="WP_128779312.1">
    <property type="nucleotide sequence ID" value="NZ_RYFI01000028.1"/>
</dbReference>
<name>A0A4Q0M521_9HYPH</name>
<dbReference type="PANTHER" id="PTHR47739">
    <property type="entry name" value="TRNA1(VAL) (ADENINE(37)-N6)-METHYLTRANSFERASE"/>
    <property type="match status" value="1"/>
</dbReference>
<comment type="caution">
    <text evidence="4">The sequence shown here is derived from an EMBL/GenBank/DDBJ whole genome shotgun (WGS) entry which is preliminary data.</text>
</comment>
<protein>
    <recommendedName>
        <fullName evidence="3">Methyltransferase small domain-containing protein</fullName>
    </recommendedName>
</protein>
<dbReference type="InterPro" id="IPR029063">
    <property type="entry name" value="SAM-dependent_MTases_sf"/>
</dbReference>
<feature type="domain" description="Methyltransferase small" evidence="3">
    <location>
        <begin position="37"/>
        <end position="194"/>
    </location>
</feature>
<dbReference type="Proteomes" id="UP000289708">
    <property type="component" value="Unassembled WGS sequence"/>
</dbReference>
<dbReference type="PANTHER" id="PTHR47739:SF1">
    <property type="entry name" value="TRNA1(VAL) (ADENINE(37)-N6)-METHYLTRANSFERASE"/>
    <property type="match status" value="1"/>
</dbReference>
<dbReference type="SUPFAM" id="SSF53335">
    <property type="entry name" value="S-adenosyl-L-methionine-dependent methyltransferases"/>
    <property type="match status" value="1"/>
</dbReference>
<dbReference type="GO" id="GO:0008168">
    <property type="term" value="F:methyltransferase activity"/>
    <property type="evidence" value="ECO:0007669"/>
    <property type="project" value="UniProtKB-KW"/>
</dbReference>
<sequence length="256" mass="26399">MTADPSPDELSDDLFFGGRLRLLQPRTGHRFGGDAALLAAAVRSRLADGASIADLGAGVGPVGLALAASGAGRATLVEVDPRLSALSDENARRNGLADRVACVAADVASVGRAGGPAAPRGFDLVAMNPPFDDGRRFRVSPDAAKARAHHDAGEVLDVWVKAAARLLKPGGSLVMIHRPEALSALLAALEGRFGEARLRPVHPRADAPAARLLIAARAGRRAPLALLPPLVMHEPDGGFSAEADAAQRGELPIAME</sequence>
<keyword evidence="1" id="KW-0489">Methyltransferase</keyword>
<accession>A0A4Q0M521</accession>
<dbReference type="GO" id="GO:0032259">
    <property type="term" value="P:methylation"/>
    <property type="evidence" value="ECO:0007669"/>
    <property type="project" value="UniProtKB-KW"/>
</dbReference>
<dbReference type="AlphaFoldDB" id="A0A4Q0M521"/>
<keyword evidence="2" id="KW-0949">S-adenosyl-L-methionine</keyword>
<evidence type="ECO:0000256" key="2">
    <source>
        <dbReference type="ARBA" id="ARBA00022691"/>
    </source>
</evidence>
<dbReference type="Pfam" id="PF05175">
    <property type="entry name" value="MTS"/>
    <property type="match status" value="1"/>
</dbReference>
<evidence type="ECO:0000313" key="4">
    <source>
        <dbReference type="EMBL" id="RXF68080.1"/>
    </source>
</evidence>
<keyword evidence="5" id="KW-1185">Reference proteome</keyword>
<dbReference type="CDD" id="cd02440">
    <property type="entry name" value="AdoMet_MTases"/>
    <property type="match status" value="1"/>
</dbReference>
<proteinExistence type="predicted"/>
<reference evidence="4 5" key="1">
    <citation type="submission" date="2018-12" db="EMBL/GenBank/DDBJ databases">
        <title>bacterium Hansschlegelia zhihuaiae S113.</title>
        <authorList>
            <person name="He J."/>
        </authorList>
    </citation>
    <scope>NUCLEOTIDE SEQUENCE [LARGE SCALE GENOMIC DNA]</scope>
    <source>
        <strain evidence="4 5">S 113</strain>
    </source>
</reference>
<evidence type="ECO:0000259" key="3">
    <source>
        <dbReference type="Pfam" id="PF05175"/>
    </source>
</evidence>